<gene>
    <name evidence="5" type="ORF">ETU37_06780</name>
</gene>
<dbReference type="OrthoDB" id="3862295at2"/>
<organism evidence="5 6">
    <name type="scientific">Nocardioides iriomotensis</name>
    <dbReference type="NCBI Taxonomy" id="715784"/>
    <lineage>
        <taxon>Bacteria</taxon>
        <taxon>Bacillati</taxon>
        <taxon>Actinomycetota</taxon>
        <taxon>Actinomycetes</taxon>
        <taxon>Propionibacteriales</taxon>
        <taxon>Nocardioidaceae</taxon>
        <taxon>Nocardioides</taxon>
    </lineage>
</organism>
<proteinExistence type="predicted"/>
<name>A0A4Q5J2V1_9ACTN</name>
<feature type="chain" id="PRO_5020179542" evidence="4">
    <location>
        <begin position="26"/>
        <end position="462"/>
    </location>
</feature>
<accession>A0A4Q5J2V1</accession>
<dbReference type="InterPro" id="IPR052063">
    <property type="entry name" value="Polysaccharide_Lyase_1"/>
</dbReference>
<sequence>MPLSRLTGPLLALALAATTAAFAPAATGTPGDEPTPRAATQRKAFPGAQGFGTATPGGRGGRVILVTTLADRGPGSLRAALSARGKRIVVFRVSGTITLTSGLELTSPYVTLAGQSAPGGGITLRVGPCSDDAALGIYTHDVVVRHLRVRRGANTCRGEGDSADGIVVYKENAHDVVVDHSSVSWAVDENLSTYDYAKNVTFSWNIVSEGLSRATHPEGEHSKGVHLSGDRSGRISFHHNLLAHNMDRNPQPTNPGIADIRNNIVYNYGDNAALTSNSHGEPHFNFVGNWYIPGPNTERSEWELDVYDGTKGAGWAFYVKGNLGPHRKSNDLPQSRTVSPEGRGSMVSAPFPAPATLTTSATTAYDQVLEGAGATRPVRDAVDQRIVREVRARGGRIIDDPSQVGGWPSLPATSPPPDSDRDGVPDTWESEHGTNPGVKDSNRDVDGDGWTNVEEWLDALAR</sequence>
<dbReference type="AlphaFoldDB" id="A0A4Q5J2V1"/>
<dbReference type="GO" id="GO:0046872">
    <property type="term" value="F:metal ion binding"/>
    <property type="evidence" value="ECO:0007669"/>
    <property type="project" value="UniProtKB-KW"/>
</dbReference>
<evidence type="ECO:0000256" key="2">
    <source>
        <dbReference type="ARBA" id="ARBA00023180"/>
    </source>
</evidence>
<protein>
    <submittedName>
        <fullName evidence="5">Pectate lyase</fullName>
    </submittedName>
</protein>
<evidence type="ECO:0000256" key="3">
    <source>
        <dbReference type="SAM" id="MobiDB-lite"/>
    </source>
</evidence>
<dbReference type="EMBL" id="SDPU01000020">
    <property type="protein sequence ID" value="RYU12683.1"/>
    <property type="molecule type" value="Genomic_DNA"/>
</dbReference>
<keyword evidence="4" id="KW-0732">Signal</keyword>
<comment type="caution">
    <text evidence="5">The sequence shown here is derived from an EMBL/GenBank/DDBJ whole genome shotgun (WGS) entry which is preliminary data.</text>
</comment>
<dbReference type="GO" id="GO:0016829">
    <property type="term" value="F:lyase activity"/>
    <property type="evidence" value="ECO:0007669"/>
    <property type="project" value="UniProtKB-KW"/>
</dbReference>
<reference evidence="5 6" key="1">
    <citation type="submission" date="2019-01" db="EMBL/GenBank/DDBJ databases">
        <title>Nocardioides guangzhouensis sp. nov., an actinobacterium isolated from soil.</title>
        <authorList>
            <person name="Fu Y."/>
            <person name="Cai Y."/>
            <person name="Lin Z."/>
            <person name="Chen P."/>
        </authorList>
    </citation>
    <scope>NUCLEOTIDE SEQUENCE [LARGE SCALE GENOMIC DNA]</scope>
    <source>
        <strain evidence="5 6">NBRC 105384</strain>
    </source>
</reference>
<dbReference type="PANTHER" id="PTHR42970:SF1">
    <property type="entry name" value="PECTATE LYASE C-RELATED"/>
    <property type="match status" value="1"/>
</dbReference>
<evidence type="ECO:0000256" key="1">
    <source>
        <dbReference type="ARBA" id="ARBA00022723"/>
    </source>
</evidence>
<feature type="compositionally biased region" description="Basic and acidic residues" evidence="3">
    <location>
        <begin position="418"/>
        <end position="432"/>
    </location>
</feature>
<dbReference type="Gene3D" id="2.160.20.10">
    <property type="entry name" value="Single-stranded right-handed beta-helix, Pectin lyase-like"/>
    <property type="match status" value="1"/>
</dbReference>
<keyword evidence="1" id="KW-0479">Metal-binding</keyword>
<evidence type="ECO:0000313" key="5">
    <source>
        <dbReference type="EMBL" id="RYU12683.1"/>
    </source>
</evidence>
<dbReference type="Proteomes" id="UP000291189">
    <property type="component" value="Unassembled WGS sequence"/>
</dbReference>
<feature type="region of interest" description="Disordered" evidence="3">
    <location>
        <begin position="326"/>
        <end position="352"/>
    </location>
</feature>
<evidence type="ECO:0000313" key="6">
    <source>
        <dbReference type="Proteomes" id="UP000291189"/>
    </source>
</evidence>
<feature type="signal peptide" evidence="4">
    <location>
        <begin position="1"/>
        <end position="25"/>
    </location>
</feature>
<keyword evidence="5" id="KW-0456">Lyase</keyword>
<feature type="region of interest" description="Disordered" evidence="3">
    <location>
        <begin position="393"/>
        <end position="450"/>
    </location>
</feature>
<dbReference type="RefSeq" id="WP_129986502.1">
    <property type="nucleotide sequence ID" value="NZ_SDPU01000020.1"/>
</dbReference>
<dbReference type="PANTHER" id="PTHR42970">
    <property type="entry name" value="PECTATE LYASE C-RELATED"/>
    <property type="match status" value="1"/>
</dbReference>
<keyword evidence="6" id="KW-1185">Reference proteome</keyword>
<keyword evidence="2" id="KW-0325">Glycoprotein</keyword>
<dbReference type="SUPFAM" id="SSF51126">
    <property type="entry name" value="Pectin lyase-like"/>
    <property type="match status" value="1"/>
</dbReference>
<dbReference type="InterPro" id="IPR012334">
    <property type="entry name" value="Pectin_lyas_fold"/>
</dbReference>
<evidence type="ECO:0000256" key="4">
    <source>
        <dbReference type="SAM" id="SignalP"/>
    </source>
</evidence>
<dbReference type="InterPro" id="IPR011050">
    <property type="entry name" value="Pectin_lyase_fold/virulence"/>
</dbReference>